<dbReference type="Proteomes" id="UP000319801">
    <property type="component" value="Unassembled WGS sequence"/>
</dbReference>
<accession>A0A556TXV3</accession>
<dbReference type="EMBL" id="VCAZ01000027">
    <property type="protein sequence ID" value="TSL16065.1"/>
    <property type="molecule type" value="Genomic_DNA"/>
</dbReference>
<comment type="caution">
    <text evidence="2">The sequence shown here is derived from an EMBL/GenBank/DDBJ whole genome shotgun (WGS) entry which is preliminary data.</text>
</comment>
<feature type="region of interest" description="Disordered" evidence="1">
    <location>
        <begin position="94"/>
        <end position="123"/>
    </location>
</feature>
<name>A0A556TXV3_BAGYA</name>
<reference evidence="2 3" key="1">
    <citation type="journal article" date="2019" name="Genome Biol. Evol.">
        <title>Whole-Genome Sequencing of the Giant Devil Catfish, Bagarius yarrelli.</title>
        <authorList>
            <person name="Jiang W."/>
            <person name="Lv Y."/>
            <person name="Cheng L."/>
            <person name="Yang K."/>
            <person name="Chao B."/>
            <person name="Wang X."/>
            <person name="Li Y."/>
            <person name="Pan X."/>
            <person name="You X."/>
            <person name="Zhang Y."/>
            <person name="Yang J."/>
            <person name="Li J."/>
            <person name="Zhang X."/>
            <person name="Liu S."/>
            <person name="Sun C."/>
            <person name="Yang J."/>
            <person name="Shi Q."/>
        </authorList>
    </citation>
    <scope>NUCLEOTIDE SEQUENCE [LARGE SCALE GENOMIC DNA]</scope>
    <source>
        <strain evidence="2">JWS20170419001</strain>
        <tissue evidence="2">Muscle</tissue>
    </source>
</reference>
<dbReference type="OrthoDB" id="8954374at2759"/>
<sequence>MGCTPSKANITYSHDHVCGDLDTCSTFLPSAKSSVSTPDRLSTRLRVDTGANCKETFLTVPSRDCYGRLANSQPESPDAWSTISTASPFAPRANSDFCDTEGSETPAEKQLKKKKPSHVREHN</sequence>
<gene>
    <name evidence="2" type="ORF">Baya_5873</name>
</gene>
<evidence type="ECO:0000313" key="3">
    <source>
        <dbReference type="Proteomes" id="UP000319801"/>
    </source>
</evidence>
<dbReference type="AlphaFoldDB" id="A0A556TXV3"/>
<keyword evidence="3" id="KW-1185">Reference proteome</keyword>
<organism evidence="2 3">
    <name type="scientific">Bagarius yarrelli</name>
    <name type="common">Goonch</name>
    <name type="synonym">Bagrus yarrelli</name>
    <dbReference type="NCBI Taxonomy" id="175774"/>
    <lineage>
        <taxon>Eukaryota</taxon>
        <taxon>Metazoa</taxon>
        <taxon>Chordata</taxon>
        <taxon>Craniata</taxon>
        <taxon>Vertebrata</taxon>
        <taxon>Euteleostomi</taxon>
        <taxon>Actinopterygii</taxon>
        <taxon>Neopterygii</taxon>
        <taxon>Teleostei</taxon>
        <taxon>Ostariophysi</taxon>
        <taxon>Siluriformes</taxon>
        <taxon>Sisoridae</taxon>
        <taxon>Sisorinae</taxon>
        <taxon>Bagarius</taxon>
    </lineage>
</organism>
<evidence type="ECO:0000256" key="1">
    <source>
        <dbReference type="SAM" id="MobiDB-lite"/>
    </source>
</evidence>
<evidence type="ECO:0000313" key="2">
    <source>
        <dbReference type="EMBL" id="TSL16065.1"/>
    </source>
</evidence>
<protein>
    <submittedName>
        <fullName evidence="2">Uncharacterized protein</fullName>
    </submittedName>
</protein>
<proteinExistence type="predicted"/>